<accession>A0ABT7L476</accession>
<reference evidence="1 2" key="1">
    <citation type="submission" date="2023-06" db="EMBL/GenBank/DDBJ databases">
        <title>Aquibacillus rhizosphaerae LR5S19.</title>
        <authorList>
            <person name="Sun J.-Q."/>
        </authorList>
    </citation>
    <scope>NUCLEOTIDE SEQUENCE [LARGE SCALE GENOMIC DNA]</scope>
    <source>
        <strain evidence="1 2">LR5S19</strain>
    </source>
</reference>
<organism evidence="1 2">
    <name type="scientific">Aquibacillus rhizosphaerae</name>
    <dbReference type="NCBI Taxonomy" id="3051431"/>
    <lineage>
        <taxon>Bacteria</taxon>
        <taxon>Bacillati</taxon>
        <taxon>Bacillota</taxon>
        <taxon>Bacilli</taxon>
        <taxon>Bacillales</taxon>
        <taxon>Bacillaceae</taxon>
        <taxon>Aquibacillus</taxon>
    </lineage>
</organism>
<dbReference type="EMBL" id="JASTZU010000032">
    <property type="protein sequence ID" value="MDL4840672.1"/>
    <property type="molecule type" value="Genomic_DNA"/>
</dbReference>
<comment type="caution">
    <text evidence="1">The sequence shown here is derived from an EMBL/GenBank/DDBJ whole genome shotgun (WGS) entry which is preliminary data.</text>
</comment>
<dbReference type="Proteomes" id="UP001235343">
    <property type="component" value="Unassembled WGS sequence"/>
</dbReference>
<evidence type="ECO:0000313" key="2">
    <source>
        <dbReference type="Proteomes" id="UP001235343"/>
    </source>
</evidence>
<dbReference type="RefSeq" id="WP_285931807.1">
    <property type="nucleotide sequence ID" value="NZ_JASTZU010000032.1"/>
</dbReference>
<keyword evidence="2" id="KW-1185">Reference proteome</keyword>
<proteinExistence type="predicted"/>
<name>A0ABT7L476_9BACI</name>
<sequence length="60" mass="7111">MLIMSRTLIVQEKLDRLIAGYSAYAETDEIIRLMKREITKLDFQVVCEHTENGCWFVPEY</sequence>
<evidence type="ECO:0000313" key="1">
    <source>
        <dbReference type="EMBL" id="MDL4840672.1"/>
    </source>
</evidence>
<protein>
    <submittedName>
        <fullName evidence="1">Uncharacterized protein</fullName>
    </submittedName>
</protein>
<gene>
    <name evidence="1" type="ORF">QQS35_09450</name>
</gene>
<dbReference type="Pfam" id="PF26326">
    <property type="entry name" value="YtzJ"/>
    <property type="match status" value="1"/>
</dbReference>
<dbReference type="InterPro" id="IPR058867">
    <property type="entry name" value="YtzJ"/>
</dbReference>